<reference evidence="3" key="1">
    <citation type="journal article" date="2014" name="Int. J. Syst. Evol. Microbiol.">
        <title>Complete genome sequence of Corynebacterium casei LMG S-19264T (=DSM 44701T), isolated from a smear-ripened cheese.</title>
        <authorList>
            <consortium name="US DOE Joint Genome Institute (JGI-PGF)"/>
            <person name="Walter F."/>
            <person name="Albersmeier A."/>
            <person name="Kalinowski J."/>
            <person name="Ruckert C."/>
        </authorList>
    </citation>
    <scope>NUCLEOTIDE SEQUENCE</scope>
    <source>
        <strain evidence="3">CGMCC 4.7679</strain>
    </source>
</reference>
<feature type="domain" description="Tyr recombinase" evidence="2">
    <location>
        <begin position="1"/>
        <end position="75"/>
    </location>
</feature>
<evidence type="ECO:0000259" key="2">
    <source>
        <dbReference type="PROSITE" id="PS51898"/>
    </source>
</evidence>
<dbReference type="Gene3D" id="1.10.443.10">
    <property type="entry name" value="Intergrase catalytic core"/>
    <property type="match status" value="1"/>
</dbReference>
<proteinExistence type="predicted"/>
<dbReference type="PROSITE" id="PS51898">
    <property type="entry name" value="TYR_RECOMBINASE"/>
    <property type="match status" value="1"/>
</dbReference>
<comment type="caution">
    <text evidence="3">The sequence shown here is derived from an EMBL/GenBank/DDBJ whole genome shotgun (WGS) entry which is preliminary data.</text>
</comment>
<dbReference type="InterPro" id="IPR013762">
    <property type="entry name" value="Integrase-like_cat_sf"/>
</dbReference>
<dbReference type="SUPFAM" id="SSF56349">
    <property type="entry name" value="DNA breaking-rejoining enzymes"/>
    <property type="match status" value="1"/>
</dbReference>
<dbReference type="Pfam" id="PF00589">
    <property type="entry name" value="Phage_integrase"/>
    <property type="match status" value="1"/>
</dbReference>
<sequence length="86" mass="9554">MIRNTRRDLRVARGTEGFAWVTSHVFRKTCATILDEARFTPRQIADQLGHARPSLTQDVYVGRKVANPAAADALQQELGTESGTKE</sequence>
<dbReference type="InterPro" id="IPR011010">
    <property type="entry name" value="DNA_brk_join_enz"/>
</dbReference>
<evidence type="ECO:0000256" key="1">
    <source>
        <dbReference type="ARBA" id="ARBA00023172"/>
    </source>
</evidence>
<keyword evidence="4" id="KW-1185">Reference proteome</keyword>
<organism evidence="3 4">
    <name type="scientific">Amycolatopsis bartoniae</name>
    <dbReference type="NCBI Taxonomy" id="941986"/>
    <lineage>
        <taxon>Bacteria</taxon>
        <taxon>Bacillati</taxon>
        <taxon>Actinomycetota</taxon>
        <taxon>Actinomycetes</taxon>
        <taxon>Pseudonocardiales</taxon>
        <taxon>Pseudonocardiaceae</taxon>
        <taxon>Amycolatopsis</taxon>
    </lineage>
</organism>
<dbReference type="Proteomes" id="UP000658656">
    <property type="component" value="Unassembled WGS sequence"/>
</dbReference>
<accession>A0A8H9MCY3</accession>
<dbReference type="GO" id="GO:0015074">
    <property type="term" value="P:DNA integration"/>
    <property type="evidence" value="ECO:0007669"/>
    <property type="project" value="InterPro"/>
</dbReference>
<evidence type="ECO:0000313" key="4">
    <source>
        <dbReference type="Proteomes" id="UP000658656"/>
    </source>
</evidence>
<reference evidence="3" key="2">
    <citation type="submission" date="2020-09" db="EMBL/GenBank/DDBJ databases">
        <authorList>
            <person name="Sun Q."/>
            <person name="Zhou Y."/>
        </authorList>
    </citation>
    <scope>NUCLEOTIDE SEQUENCE</scope>
    <source>
        <strain evidence="3">CGMCC 4.7679</strain>
    </source>
</reference>
<gene>
    <name evidence="3" type="ORF">GCM10017566_21230</name>
</gene>
<dbReference type="EMBL" id="BNAV01000002">
    <property type="protein sequence ID" value="GHF47738.1"/>
    <property type="molecule type" value="Genomic_DNA"/>
</dbReference>
<name>A0A8H9MCY3_9PSEU</name>
<dbReference type="RefSeq" id="WP_229880516.1">
    <property type="nucleotide sequence ID" value="NZ_BNAV01000002.1"/>
</dbReference>
<protein>
    <recommendedName>
        <fullName evidence="2">Tyr recombinase domain-containing protein</fullName>
    </recommendedName>
</protein>
<dbReference type="GO" id="GO:0003677">
    <property type="term" value="F:DNA binding"/>
    <property type="evidence" value="ECO:0007669"/>
    <property type="project" value="InterPro"/>
</dbReference>
<dbReference type="AlphaFoldDB" id="A0A8H9MCY3"/>
<dbReference type="InterPro" id="IPR002104">
    <property type="entry name" value="Integrase_catalytic"/>
</dbReference>
<dbReference type="GO" id="GO:0006310">
    <property type="term" value="P:DNA recombination"/>
    <property type="evidence" value="ECO:0007669"/>
    <property type="project" value="UniProtKB-KW"/>
</dbReference>
<evidence type="ECO:0000313" key="3">
    <source>
        <dbReference type="EMBL" id="GHF47738.1"/>
    </source>
</evidence>
<keyword evidence="1" id="KW-0233">DNA recombination</keyword>